<organism evidence="1 2">
    <name type="scientific">Shewanella nanhaiensis</name>
    <dbReference type="NCBI Taxonomy" id="2864872"/>
    <lineage>
        <taxon>Bacteria</taxon>
        <taxon>Pseudomonadati</taxon>
        <taxon>Pseudomonadota</taxon>
        <taxon>Gammaproteobacteria</taxon>
        <taxon>Alteromonadales</taxon>
        <taxon>Shewanellaceae</taxon>
        <taxon>Shewanella</taxon>
    </lineage>
</organism>
<dbReference type="Proteomes" id="UP001195963">
    <property type="component" value="Unassembled WGS sequence"/>
</dbReference>
<sequence length="1127" mass="124418">MLAFTLLFICLFTALLMSYEWLTAKFANQYLANYDTQITKLSIRPRSLTQWHFANVFLEVKDSDIKIKDLELTLAPTFSLLNFSTDQIAKISLGQVDVALNPDILTDEGKNVDQQGPTVALDIAQLPQVEIGPTRLTLKNGTTNPLNLVLAHLTLDNQGSLSSLLTQEGETLLSMDAQLSDTRWAFSTSVVFEQVQTLLNNIAKQPLNNKALTHLILIKQRVDELGLQLSGTLNSQAELNLKTAQLRSNHELIDTNLKLTQLADLVITPEASLTPTNNEPNHTAKFTINGHIADLSLSLQPFSIAVAPEYLQQVALRSLIKNKSLHEMIELLHPDNKATSFNPLSMKFELNEPLNYSFAEQKLLSPKIQLAIENEMLSAKAQLQTLNLTLESETQGAELEMTWSLNTVTKKRLELTTILPEQLSSYALELAKTTSELKGKVKAKSNKVSTELSLNLDKATLFHSEELMLHEPMSQEQSNREDAMVMSVKSLSLQTHSPLNLNNSNDTFSIELPSLTLALGPVSYDHKQPSSKTKEVSFSANSLSLHTDTPSYLSATKHPTGNEPEVLAIKFNGSIFSLNSEGINFLDKKMSKTEGLAPPSISVSTQEANLQSLDRIKLEKSQLDDGTTQLALEIPRVKLQQLANELVQTGPQVAQAQSKNTATASLNQEVNIQLPSIALTLMETANLKLAIDKHTNLNQLLKQQSLQNQAKYQIEGLEIKRSYHKNRRLRIEKLLELSQGELIQSFNWNKQDLNTQEHWLFDGLNLDSTHTVTPDLTQTNLTDFTVEGKAILDTDISSVLSVINANYSLPPSLNLNGHTRLDLNYLFTQERKAAQNSDVHLSKSRFSLDFTPRLSELRGSINELPFEGAMMDASCHLELNRTGKDQSIDPPKEQSTLSCPDINLSAVAFNPGVLIEDFKANANISISKDSEKLESQSASVPANLTNANIQMNAGGKLLGGELLLPEFDLNLNAPSHGYLVLQGLSLAQLIEIQPQVGLYADGIFDGVLPVDLLDGKVSVTGGRLAARAPGGLITLSGNPAVDQMRTSQPYLDFAFSTLEHLEYSELASTFDMEPSGDAILNVNVKGHTKGIERPIHLNYSQEENMLLLLKSLQIGDKLQTQIEQSMN</sequence>
<proteinExistence type="predicted"/>
<reference evidence="1 2" key="1">
    <citation type="submission" date="2021-07" db="EMBL/GenBank/DDBJ databases">
        <title>Shewanella sp. nov, isolated from SCS.</title>
        <authorList>
            <person name="Cao W.R."/>
        </authorList>
    </citation>
    <scope>NUCLEOTIDE SEQUENCE [LARGE SCALE GENOMIC DNA]</scope>
    <source>
        <strain evidence="1 2">NR704-98</strain>
    </source>
</reference>
<comment type="caution">
    <text evidence="1">The sequence shown here is derived from an EMBL/GenBank/DDBJ whole genome shotgun (WGS) entry which is preliminary data.</text>
</comment>
<dbReference type="RefSeq" id="WP_220109364.1">
    <property type="nucleotide sequence ID" value="NZ_JAHZST010000005.1"/>
</dbReference>
<protein>
    <submittedName>
        <fullName evidence="1">YdbH domain-containing protein</fullName>
    </submittedName>
</protein>
<dbReference type="EMBL" id="JAHZST010000005">
    <property type="protein sequence ID" value="MBW8183782.1"/>
    <property type="molecule type" value="Genomic_DNA"/>
</dbReference>
<evidence type="ECO:0000313" key="1">
    <source>
        <dbReference type="EMBL" id="MBW8183782.1"/>
    </source>
</evidence>
<keyword evidence="2" id="KW-1185">Reference proteome</keyword>
<name>A0ABS7E2B6_9GAMM</name>
<evidence type="ECO:0000313" key="2">
    <source>
        <dbReference type="Proteomes" id="UP001195963"/>
    </source>
</evidence>
<accession>A0ABS7E2B6</accession>
<dbReference type="InterPro" id="IPR021730">
    <property type="entry name" value="YdbH"/>
</dbReference>
<gene>
    <name evidence="1" type="ORF">K0625_08870</name>
</gene>
<dbReference type="Pfam" id="PF11739">
    <property type="entry name" value="YdbH-like"/>
    <property type="match status" value="1"/>
</dbReference>